<dbReference type="InterPro" id="IPR045054">
    <property type="entry name" value="P4HA-like"/>
</dbReference>
<dbReference type="GO" id="GO:0005783">
    <property type="term" value="C:endoplasmic reticulum"/>
    <property type="evidence" value="ECO:0007669"/>
    <property type="project" value="TreeGrafter"/>
</dbReference>
<evidence type="ECO:0000259" key="6">
    <source>
        <dbReference type="PROSITE" id="PS51471"/>
    </source>
</evidence>
<keyword evidence="2" id="KW-0479">Metal-binding</keyword>
<evidence type="ECO:0000256" key="4">
    <source>
        <dbReference type="ARBA" id="ARBA00023002"/>
    </source>
</evidence>
<feature type="domain" description="Fe2OG dioxygenase" evidence="6">
    <location>
        <begin position="92"/>
        <end position="191"/>
    </location>
</feature>
<dbReference type="PANTHER" id="PTHR10869">
    <property type="entry name" value="PROLYL 4-HYDROXYLASE ALPHA SUBUNIT"/>
    <property type="match status" value="1"/>
</dbReference>
<dbReference type="EMBL" id="MN740292">
    <property type="protein sequence ID" value="QHT98411.1"/>
    <property type="molecule type" value="Genomic_DNA"/>
</dbReference>
<dbReference type="SUPFAM" id="SSF51197">
    <property type="entry name" value="Clavaminate synthase-like"/>
    <property type="match status" value="1"/>
</dbReference>
<keyword evidence="4" id="KW-0560">Oxidoreductase</keyword>
<dbReference type="SMART" id="SM00702">
    <property type="entry name" value="P4Hc"/>
    <property type="match status" value="1"/>
</dbReference>
<keyword evidence="3" id="KW-0223">Dioxygenase</keyword>
<evidence type="ECO:0000313" key="7">
    <source>
        <dbReference type="EMBL" id="QHT98411.1"/>
    </source>
</evidence>
<evidence type="ECO:0000256" key="3">
    <source>
        <dbReference type="ARBA" id="ARBA00022964"/>
    </source>
</evidence>
<comment type="cofactor">
    <cofactor evidence="1">
        <name>L-ascorbate</name>
        <dbReference type="ChEBI" id="CHEBI:38290"/>
    </cofactor>
</comment>
<keyword evidence="5" id="KW-0408">Iron</keyword>
<evidence type="ECO:0000256" key="1">
    <source>
        <dbReference type="ARBA" id="ARBA00001961"/>
    </source>
</evidence>
<reference evidence="7" key="1">
    <citation type="journal article" date="2020" name="Nature">
        <title>Giant virus diversity and host interactions through global metagenomics.</title>
        <authorList>
            <person name="Schulz F."/>
            <person name="Roux S."/>
            <person name="Paez-Espino D."/>
            <person name="Jungbluth S."/>
            <person name="Walsh D.A."/>
            <person name="Denef V.J."/>
            <person name="McMahon K.D."/>
            <person name="Konstantinidis K.T."/>
            <person name="Eloe-Fadrosh E.A."/>
            <person name="Kyrpides N.C."/>
            <person name="Woyke T."/>
        </authorList>
    </citation>
    <scope>NUCLEOTIDE SEQUENCE</scope>
    <source>
        <strain evidence="7">GVMAG-M-3300025652-16</strain>
    </source>
</reference>
<dbReference type="GO" id="GO:0005506">
    <property type="term" value="F:iron ion binding"/>
    <property type="evidence" value="ECO:0007669"/>
    <property type="project" value="InterPro"/>
</dbReference>
<evidence type="ECO:0000256" key="2">
    <source>
        <dbReference type="ARBA" id="ARBA00022723"/>
    </source>
</evidence>
<evidence type="ECO:0000256" key="5">
    <source>
        <dbReference type="ARBA" id="ARBA00023004"/>
    </source>
</evidence>
<dbReference type="InterPro" id="IPR005123">
    <property type="entry name" value="Oxoglu/Fe-dep_dioxygenase_dom"/>
</dbReference>
<protein>
    <recommendedName>
        <fullName evidence="6">Fe2OG dioxygenase domain-containing protein</fullName>
    </recommendedName>
</protein>
<dbReference type="Gene3D" id="2.60.120.620">
    <property type="entry name" value="q2cbj1_9rhob like domain"/>
    <property type="match status" value="1"/>
</dbReference>
<sequence length="194" mass="22716">MVILLFLIVLLVYLLPTYPKPVVIENFINEKECAYIIEQAKKELQVSTVDKDRRIDERIRKSETAWLSGNTDYTVRRIIKKCVSHTDRPFKNCEQLQVLRYTEGGHYKPHQDVFYQDKNKRLYTFIIALNDDYEGGETAFPVINEKYKLKTGDALFFHTLDNYGLDTSDALHGGQPVKSGEKWVCNLWVHKHPY</sequence>
<dbReference type="GO" id="GO:0004656">
    <property type="term" value="F:procollagen-proline 4-dioxygenase activity"/>
    <property type="evidence" value="ECO:0007669"/>
    <property type="project" value="TreeGrafter"/>
</dbReference>
<name>A0A6C0IYJ1_9ZZZZ</name>
<dbReference type="Pfam" id="PF13640">
    <property type="entry name" value="2OG-FeII_Oxy_3"/>
    <property type="match status" value="1"/>
</dbReference>
<accession>A0A6C0IYJ1</accession>
<dbReference type="AlphaFoldDB" id="A0A6C0IYJ1"/>
<dbReference type="PROSITE" id="PS51471">
    <property type="entry name" value="FE2OG_OXY"/>
    <property type="match status" value="1"/>
</dbReference>
<organism evidence="7">
    <name type="scientific">viral metagenome</name>
    <dbReference type="NCBI Taxonomy" id="1070528"/>
    <lineage>
        <taxon>unclassified sequences</taxon>
        <taxon>metagenomes</taxon>
        <taxon>organismal metagenomes</taxon>
    </lineage>
</organism>
<dbReference type="InterPro" id="IPR006620">
    <property type="entry name" value="Pro_4_hyd_alph"/>
</dbReference>
<dbReference type="GO" id="GO:0031418">
    <property type="term" value="F:L-ascorbic acid binding"/>
    <property type="evidence" value="ECO:0007669"/>
    <property type="project" value="InterPro"/>
</dbReference>
<proteinExistence type="predicted"/>
<dbReference type="PANTHER" id="PTHR10869:SF246">
    <property type="entry name" value="TRANSMEMBRANE PROLYL 4-HYDROXYLASE"/>
    <property type="match status" value="1"/>
</dbReference>
<dbReference type="InterPro" id="IPR044862">
    <property type="entry name" value="Pro_4_hyd_alph_FE2OG_OXY"/>
</dbReference>